<organism evidence="1 2">
    <name type="scientific">Cohnella thailandensis</name>
    <dbReference type="NCBI Taxonomy" id="557557"/>
    <lineage>
        <taxon>Bacteria</taxon>
        <taxon>Bacillati</taxon>
        <taxon>Bacillota</taxon>
        <taxon>Bacilli</taxon>
        <taxon>Bacillales</taxon>
        <taxon>Paenibacillaceae</taxon>
        <taxon>Cohnella</taxon>
    </lineage>
</organism>
<dbReference type="SUPFAM" id="SSF54506">
    <property type="entry name" value="Diaminopimelate epimerase-like"/>
    <property type="match status" value="1"/>
</dbReference>
<dbReference type="RefSeq" id="WP_185117764.1">
    <property type="nucleotide sequence ID" value="NZ_JACJVQ010000001.1"/>
</dbReference>
<evidence type="ECO:0000313" key="2">
    <source>
        <dbReference type="Proteomes" id="UP000535838"/>
    </source>
</evidence>
<reference evidence="1 2" key="1">
    <citation type="submission" date="2020-08" db="EMBL/GenBank/DDBJ databases">
        <title>Cohnella phylogeny.</title>
        <authorList>
            <person name="Dunlap C."/>
        </authorList>
    </citation>
    <scope>NUCLEOTIDE SEQUENCE [LARGE SCALE GENOMIC DNA]</scope>
    <source>
        <strain evidence="1 2">DSM 25241</strain>
    </source>
</reference>
<sequence>MPTYLVHRYDAFSAAPERGNPAGVLLEAEGLSAETTQGTAAYADPKTTRVRQA</sequence>
<comment type="caution">
    <text evidence="1">The sequence shown here is derived from an EMBL/GenBank/DDBJ whole genome shotgun (WGS) entry which is preliminary data.</text>
</comment>
<dbReference type="EMBL" id="JACJVQ010000001">
    <property type="protein sequence ID" value="MBB6632518.1"/>
    <property type="molecule type" value="Genomic_DNA"/>
</dbReference>
<dbReference type="AlphaFoldDB" id="A0A841SQV1"/>
<dbReference type="Gene3D" id="3.10.310.10">
    <property type="entry name" value="Diaminopimelate Epimerase, Chain A, domain 1"/>
    <property type="match status" value="1"/>
</dbReference>
<evidence type="ECO:0000313" key="1">
    <source>
        <dbReference type="EMBL" id="MBB6632518.1"/>
    </source>
</evidence>
<gene>
    <name evidence="1" type="ORF">H7B67_00075</name>
</gene>
<proteinExistence type="predicted"/>
<dbReference type="Proteomes" id="UP000535838">
    <property type="component" value="Unassembled WGS sequence"/>
</dbReference>
<name>A0A841SQV1_9BACL</name>
<keyword evidence="2" id="KW-1185">Reference proteome</keyword>
<accession>A0A841SQV1</accession>
<protein>
    <submittedName>
        <fullName evidence="1">PhzF family phenazine biosynthesis protein</fullName>
    </submittedName>
</protein>